<evidence type="ECO:0000256" key="3">
    <source>
        <dbReference type="ARBA" id="ARBA00023012"/>
    </source>
</evidence>
<dbReference type="PROSITE" id="PS50110">
    <property type="entry name" value="RESPONSE_REGULATORY"/>
    <property type="match status" value="1"/>
</dbReference>
<dbReference type="GO" id="GO:0000156">
    <property type="term" value="F:phosphorelay response regulator activity"/>
    <property type="evidence" value="ECO:0007669"/>
    <property type="project" value="TreeGrafter"/>
</dbReference>
<evidence type="ECO:0000256" key="6">
    <source>
        <dbReference type="ARBA" id="ARBA00023163"/>
    </source>
</evidence>
<dbReference type="Pfam" id="PF00486">
    <property type="entry name" value="Trans_reg_C"/>
    <property type="match status" value="1"/>
</dbReference>
<keyword evidence="2 8" id="KW-0597">Phosphoprotein</keyword>
<dbReference type="InterPro" id="IPR001789">
    <property type="entry name" value="Sig_transdc_resp-reg_receiver"/>
</dbReference>
<comment type="caution">
    <text evidence="12">The sequence shown here is derived from an EMBL/GenBank/DDBJ whole genome shotgun (WGS) entry which is preliminary data.</text>
</comment>
<protein>
    <recommendedName>
        <fullName evidence="1">Stage 0 sporulation protein A homolog</fullName>
    </recommendedName>
</protein>
<dbReference type="InterPro" id="IPR016032">
    <property type="entry name" value="Sig_transdc_resp-reg_C-effctor"/>
</dbReference>
<sequence>MQKKLFFFHTFALVTAMAITQAVTGDYDLILLDLMLPGCSGYDVCRVIRDKTDVPILMVTARTESVDKIRGLGLGADDYVAKPFDPAELVARVKAHLARYQRLTQGGQRAENGQVIRVADVEIYPQSWKVYKAGRELKMPNREFELLKFLAEHPNIVFSKDRLFETIWGFDYVGDSATVTVHVGRIRDKIEDDPSKPRIIETVWGAGYRLNAKG</sequence>
<dbReference type="InterPro" id="IPR011006">
    <property type="entry name" value="CheY-like_superfamily"/>
</dbReference>
<dbReference type="Pfam" id="PF00072">
    <property type="entry name" value="Response_reg"/>
    <property type="match status" value="1"/>
</dbReference>
<dbReference type="Gene3D" id="3.40.50.2300">
    <property type="match status" value="1"/>
</dbReference>
<evidence type="ECO:0000256" key="5">
    <source>
        <dbReference type="ARBA" id="ARBA00023125"/>
    </source>
</evidence>
<dbReference type="EMBL" id="JACOPN010000007">
    <property type="protein sequence ID" value="MBC5717807.1"/>
    <property type="molecule type" value="Genomic_DNA"/>
</dbReference>
<gene>
    <name evidence="12" type="ORF">H8S55_10795</name>
</gene>
<proteinExistence type="predicted"/>
<dbReference type="GO" id="GO:0006355">
    <property type="term" value="P:regulation of DNA-templated transcription"/>
    <property type="evidence" value="ECO:0007669"/>
    <property type="project" value="InterPro"/>
</dbReference>
<dbReference type="GO" id="GO:0032993">
    <property type="term" value="C:protein-DNA complex"/>
    <property type="evidence" value="ECO:0007669"/>
    <property type="project" value="TreeGrafter"/>
</dbReference>
<dbReference type="PROSITE" id="PS51755">
    <property type="entry name" value="OMPR_PHOB"/>
    <property type="match status" value="1"/>
</dbReference>
<keyword evidence="5 9" id="KW-0238">DNA-binding</keyword>
<keyword evidence="3" id="KW-0902">Two-component regulatory system</keyword>
<organism evidence="12 13">
    <name type="scientific">Flintibacter faecis</name>
    <dbReference type="NCBI Taxonomy" id="2763047"/>
    <lineage>
        <taxon>Bacteria</taxon>
        <taxon>Bacillati</taxon>
        <taxon>Bacillota</taxon>
        <taxon>Clostridia</taxon>
        <taxon>Eubacteriales</taxon>
        <taxon>Flintibacter</taxon>
    </lineage>
</organism>
<dbReference type="SUPFAM" id="SSF46894">
    <property type="entry name" value="C-terminal effector domain of the bipartite response regulators"/>
    <property type="match status" value="1"/>
</dbReference>
<evidence type="ECO:0000256" key="2">
    <source>
        <dbReference type="ARBA" id="ARBA00022553"/>
    </source>
</evidence>
<accession>A0A8J6J6K2</accession>
<dbReference type="Gene3D" id="1.10.10.10">
    <property type="entry name" value="Winged helix-like DNA-binding domain superfamily/Winged helix DNA-binding domain"/>
    <property type="match status" value="1"/>
</dbReference>
<evidence type="ECO:0000256" key="7">
    <source>
        <dbReference type="ARBA" id="ARBA00024867"/>
    </source>
</evidence>
<dbReference type="PANTHER" id="PTHR48111:SF26">
    <property type="entry name" value="STAGE 0 SPORULATION PROTEIN A HOMOLOG"/>
    <property type="match status" value="1"/>
</dbReference>
<dbReference type="GO" id="GO:0000976">
    <property type="term" value="F:transcription cis-regulatory region binding"/>
    <property type="evidence" value="ECO:0007669"/>
    <property type="project" value="TreeGrafter"/>
</dbReference>
<comment type="function">
    <text evidence="7">May play the central regulatory role in sporulation. It may be an element of the effector pathway responsible for the activation of sporulation genes in response to nutritional stress. Spo0A may act in concert with spo0H (a sigma factor) to control the expression of some genes that are critical to the sporulation process.</text>
</comment>
<feature type="modified residue" description="4-aspartylphosphate" evidence="8">
    <location>
        <position position="33"/>
    </location>
</feature>
<dbReference type="AlphaFoldDB" id="A0A8J6J6K2"/>
<feature type="domain" description="OmpR/PhoB-type" evidence="11">
    <location>
        <begin position="113"/>
        <end position="212"/>
    </location>
</feature>
<evidence type="ECO:0000259" key="11">
    <source>
        <dbReference type="PROSITE" id="PS51755"/>
    </source>
</evidence>
<evidence type="ECO:0000256" key="4">
    <source>
        <dbReference type="ARBA" id="ARBA00023015"/>
    </source>
</evidence>
<keyword evidence="6" id="KW-0804">Transcription</keyword>
<feature type="DNA-binding region" description="OmpR/PhoB-type" evidence="9">
    <location>
        <begin position="113"/>
        <end position="212"/>
    </location>
</feature>
<dbReference type="SMART" id="SM00448">
    <property type="entry name" value="REC"/>
    <property type="match status" value="1"/>
</dbReference>
<name>A0A8J6J6K2_9FIRM</name>
<dbReference type="InterPro" id="IPR036388">
    <property type="entry name" value="WH-like_DNA-bd_sf"/>
</dbReference>
<dbReference type="PANTHER" id="PTHR48111">
    <property type="entry name" value="REGULATOR OF RPOS"/>
    <property type="match status" value="1"/>
</dbReference>
<dbReference type="SMART" id="SM00862">
    <property type="entry name" value="Trans_reg_C"/>
    <property type="match status" value="1"/>
</dbReference>
<dbReference type="SUPFAM" id="SSF52172">
    <property type="entry name" value="CheY-like"/>
    <property type="match status" value="1"/>
</dbReference>
<feature type="domain" description="Response regulatory" evidence="10">
    <location>
        <begin position="1"/>
        <end position="97"/>
    </location>
</feature>
<keyword evidence="4" id="KW-0805">Transcription regulation</keyword>
<evidence type="ECO:0000259" key="10">
    <source>
        <dbReference type="PROSITE" id="PS50110"/>
    </source>
</evidence>
<dbReference type="Gene3D" id="6.10.250.690">
    <property type="match status" value="1"/>
</dbReference>
<dbReference type="CDD" id="cd00383">
    <property type="entry name" value="trans_reg_C"/>
    <property type="match status" value="1"/>
</dbReference>
<evidence type="ECO:0000256" key="9">
    <source>
        <dbReference type="PROSITE-ProRule" id="PRU01091"/>
    </source>
</evidence>
<evidence type="ECO:0000256" key="8">
    <source>
        <dbReference type="PROSITE-ProRule" id="PRU00169"/>
    </source>
</evidence>
<evidence type="ECO:0000256" key="1">
    <source>
        <dbReference type="ARBA" id="ARBA00018672"/>
    </source>
</evidence>
<keyword evidence="13" id="KW-1185">Reference proteome</keyword>
<evidence type="ECO:0000313" key="13">
    <source>
        <dbReference type="Proteomes" id="UP000602260"/>
    </source>
</evidence>
<reference evidence="12" key="1">
    <citation type="submission" date="2020-08" db="EMBL/GenBank/DDBJ databases">
        <title>Genome public.</title>
        <authorList>
            <person name="Liu C."/>
            <person name="Sun Q."/>
        </authorList>
    </citation>
    <scope>NUCLEOTIDE SEQUENCE</scope>
    <source>
        <strain evidence="12">BX5</strain>
    </source>
</reference>
<dbReference type="InterPro" id="IPR001867">
    <property type="entry name" value="OmpR/PhoB-type_DNA-bd"/>
</dbReference>
<dbReference type="Proteomes" id="UP000602260">
    <property type="component" value="Unassembled WGS sequence"/>
</dbReference>
<dbReference type="RefSeq" id="WP_186878980.1">
    <property type="nucleotide sequence ID" value="NZ_JACOPN010000007.1"/>
</dbReference>
<dbReference type="GO" id="GO:0005829">
    <property type="term" value="C:cytosol"/>
    <property type="evidence" value="ECO:0007669"/>
    <property type="project" value="TreeGrafter"/>
</dbReference>
<evidence type="ECO:0000313" key="12">
    <source>
        <dbReference type="EMBL" id="MBC5717807.1"/>
    </source>
</evidence>
<dbReference type="FunFam" id="1.10.10.10:FF:000018">
    <property type="entry name" value="DNA-binding response regulator ResD"/>
    <property type="match status" value="1"/>
</dbReference>
<dbReference type="InterPro" id="IPR039420">
    <property type="entry name" value="WalR-like"/>
</dbReference>